<proteinExistence type="predicted"/>
<comment type="caution">
    <text evidence="1">The sequence shown here is derived from an EMBL/GenBank/DDBJ whole genome shotgun (WGS) entry which is preliminary data.</text>
</comment>
<protein>
    <recommendedName>
        <fullName evidence="3">Reverse transcriptase domain-containing protein</fullName>
    </recommendedName>
</protein>
<dbReference type="EMBL" id="JACGWO010000005">
    <property type="protein sequence ID" value="KAK4426363.1"/>
    <property type="molecule type" value="Genomic_DNA"/>
</dbReference>
<sequence>MSLSTTSKGFLVGQGEIPPSTWNILGGKMTKARGSYVPIFICAGNGVASSHATCLCSTELRLWISLAVDALEEFVATFGLEANLAKIQAFFSKGAESSKQGILVVLGFAEGHLPLRYLGLLLVVSRLSIKDCTPLLSEVDQRLTGWSQLSLSYAARCQLEKSVLNSWKSRFIKFLWQGSRGHGSSKVA</sequence>
<evidence type="ECO:0000313" key="2">
    <source>
        <dbReference type="Proteomes" id="UP001293254"/>
    </source>
</evidence>
<accession>A0AAE2CLB6</accession>
<dbReference type="PANTHER" id="PTHR33116:SF78">
    <property type="entry name" value="OS12G0587133 PROTEIN"/>
    <property type="match status" value="1"/>
</dbReference>
<reference evidence="1" key="2">
    <citation type="journal article" date="2024" name="Plant">
        <title>Genomic evolution and insights into agronomic trait innovations of Sesamum species.</title>
        <authorList>
            <person name="Miao H."/>
            <person name="Wang L."/>
            <person name="Qu L."/>
            <person name="Liu H."/>
            <person name="Sun Y."/>
            <person name="Le M."/>
            <person name="Wang Q."/>
            <person name="Wei S."/>
            <person name="Zheng Y."/>
            <person name="Lin W."/>
            <person name="Duan Y."/>
            <person name="Cao H."/>
            <person name="Xiong S."/>
            <person name="Wang X."/>
            <person name="Wei L."/>
            <person name="Li C."/>
            <person name="Ma Q."/>
            <person name="Ju M."/>
            <person name="Zhao R."/>
            <person name="Li G."/>
            <person name="Mu C."/>
            <person name="Tian Q."/>
            <person name="Mei H."/>
            <person name="Zhang T."/>
            <person name="Gao T."/>
            <person name="Zhang H."/>
        </authorList>
    </citation>
    <scope>NUCLEOTIDE SEQUENCE</scope>
    <source>
        <strain evidence="1">3651</strain>
    </source>
</reference>
<gene>
    <name evidence="1" type="ORF">Salat_1404900</name>
</gene>
<evidence type="ECO:0008006" key="3">
    <source>
        <dbReference type="Google" id="ProtNLM"/>
    </source>
</evidence>
<evidence type="ECO:0000313" key="1">
    <source>
        <dbReference type="EMBL" id="KAK4426363.1"/>
    </source>
</evidence>
<name>A0AAE2CLB6_9LAMI</name>
<keyword evidence="2" id="KW-1185">Reference proteome</keyword>
<dbReference type="PANTHER" id="PTHR33116">
    <property type="entry name" value="REVERSE TRANSCRIPTASE ZINC-BINDING DOMAIN-CONTAINING PROTEIN-RELATED-RELATED"/>
    <property type="match status" value="1"/>
</dbReference>
<reference evidence="1" key="1">
    <citation type="submission" date="2020-06" db="EMBL/GenBank/DDBJ databases">
        <authorList>
            <person name="Li T."/>
            <person name="Hu X."/>
            <person name="Zhang T."/>
            <person name="Song X."/>
            <person name="Zhang H."/>
            <person name="Dai N."/>
            <person name="Sheng W."/>
            <person name="Hou X."/>
            <person name="Wei L."/>
        </authorList>
    </citation>
    <scope>NUCLEOTIDE SEQUENCE</scope>
    <source>
        <strain evidence="1">3651</strain>
        <tissue evidence="1">Leaf</tissue>
    </source>
</reference>
<dbReference type="AlphaFoldDB" id="A0AAE2CLB6"/>
<organism evidence="1 2">
    <name type="scientific">Sesamum alatum</name>
    <dbReference type="NCBI Taxonomy" id="300844"/>
    <lineage>
        <taxon>Eukaryota</taxon>
        <taxon>Viridiplantae</taxon>
        <taxon>Streptophyta</taxon>
        <taxon>Embryophyta</taxon>
        <taxon>Tracheophyta</taxon>
        <taxon>Spermatophyta</taxon>
        <taxon>Magnoliopsida</taxon>
        <taxon>eudicotyledons</taxon>
        <taxon>Gunneridae</taxon>
        <taxon>Pentapetalae</taxon>
        <taxon>asterids</taxon>
        <taxon>lamiids</taxon>
        <taxon>Lamiales</taxon>
        <taxon>Pedaliaceae</taxon>
        <taxon>Sesamum</taxon>
    </lineage>
</organism>
<dbReference type="Proteomes" id="UP001293254">
    <property type="component" value="Unassembled WGS sequence"/>
</dbReference>